<dbReference type="InterPro" id="IPR053934">
    <property type="entry name" value="HTTM_dom"/>
</dbReference>
<keyword evidence="3 8" id="KW-1133">Transmembrane helix</keyword>
<feature type="transmembrane region" description="Helical" evidence="8">
    <location>
        <begin position="162"/>
        <end position="182"/>
    </location>
</feature>
<comment type="subcellular location">
    <subcellularLocation>
        <location evidence="1">Endomembrane system</location>
        <topology evidence="1">Multi-pass membrane protein</topology>
    </subcellularLocation>
</comment>
<dbReference type="SMART" id="SM00752">
    <property type="entry name" value="HTTM"/>
    <property type="match status" value="1"/>
</dbReference>
<dbReference type="PANTHER" id="PTHR12639">
    <property type="entry name" value="VITAMIN K-DEPENDENT GAMMA-CARBOXYLASE"/>
    <property type="match status" value="1"/>
</dbReference>
<feature type="transmembrane region" description="Helical" evidence="8">
    <location>
        <begin position="247"/>
        <end position="280"/>
    </location>
</feature>
<dbReference type="RefSeq" id="WP_095989768.1">
    <property type="nucleotide sequence ID" value="NZ_CP022098.1"/>
</dbReference>
<evidence type="ECO:0000256" key="8">
    <source>
        <dbReference type="SAM" id="Phobius"/>
    </source>
</evidence>
<dbReference type="Pfam" id="PF05090">
    <property type="entry name" value="HTTM"/>
    <property type="match status" value="1"/>
</dbReference>
<keyword evidence="5" id="KW-1015">Disulfide bond</keyword>
<feature type="domain" description="HTTM-like" evidence="9">
    <location>
        <begin position="24"/>
        <end position="284"/>
    </location>
</feature>
<evidence type="ECO:0000256" key="3">
    <source>
        <dbReference type="ARBA" id="ARBA00022989"/>
    </source>
</evidence>
<feature type="transmembrane region" description="Helical" evidence="8">
    <location>
        <begin position="29"/>
        <end position="56"/>
    </location>
</feature>
<evidence type="ECO:0000256" key="6">
    <source>
        <dbReference type="ARBA" id="ARBA00023239"/>
    </source>
</evidence>
<name>A0A250JFJ3_9BACT</name>
<evidence type="ECO:0000259" key="9">
    <source>
        <dbReference type="SMART" id="SM00752"/>
    </source>
</evidence>
<dbReference type="EMBL" id="CP022098">
    <property type="protein sequence ID" value="ATB42171.1"/>
    <property type="molecule type" value="Genomic_DNA"/>
</dbReference>
<sequence>MTDAAGGGSGAFQRPVARMWAWLLVPRDIAALVAFRVALGLLITVSAVRFLAYGWVGALFVQPRFRFTYWGVGWVPVLPGPWMPTLFVVLGVLGALLMIGLFYRATVVLLFTVFAYVQLFDVTNYLNHYYLVSLLLALMCFVPAHRAFSVDAWRRPALRRDWLPAWCTVLLRFQVAVVYVFAGLAKVTTDWLVHAQPLNIWLAARTGLPWVGPLLEQRWVAYAAAWGGMLFDSTIVLFLLWRRTRPFAYVVVLGFHAVTFVLFPIGMFPFIMVTAALVFFDPSWPRALAARVRLLPAAVRPSVAGEGAPPAAPGWKGRMALGAALAYAFLQVALPLRTHAYGGNVLWHEQGMRFSWRVMTREKNGSATFMVRDSVTGRQWHVPPSQYLTRLQEREMAVQPDLILQLAHRIARDFETATHHPMEVRADARVSLNGRMSEPLVDPSVDLAKEEDGLGPKAWILPAPEGPPVHLRPTRGGGPGA</sequence>
<dbReference type="GO" id="GO:0019842">
    <property type="term" value="F:vitamin binding"/>
    <property type="evidence" value="ECO:0007669"/>
    <property type="project" value="TreeGrafter"/>
</dbReference>
<accession>A0A250JFJ3</accession>
<evidence type="ECO:0000313" key="11">
    <source>
        <dbReference type="Proteomes" id="UP000217257"/>
    </source>
</evidence>
<evidence type="ECO:0000256" key="4">
    <source>
        <dbReference type="ARBA" id="ARBA00023136"/>
    </source>
</evidence>
<feature type="transmembrane region" description="Helical" evidence="8">
    <location>
        <begin position="219"/>
        <end position="240"/>
    </location>
</feature>
<keyword evidence="6" id="KW-0456">Lyase</keyword>
<dbReference type="InterPro" id="IPR011020">
    <property type="entry name" value="HTTM-like"/>
</dbReference>
<feature type="transmembrane region" description="Helical" evidence="8">
    <location>
        <begin position="86"/>
        <end position="117"/>
    </location>
</feature>
<dbReference type="Pfam" id="PF22777">
    <property type="entry name" value="VKGC_lumenal_dom"/>
    <property type="match status" value="1"/>
</dbReference>
<dbReference type="GO" id="GO:0008488">
    <property type="term" value="F:gamma-glutamyl carboxylase activity"/>
    <property type="evidence" value="ECO:0007669"/>
    <property type="project" value="InterPro"/>
</dbReference>
<gene>
    <name evidence="10" type="ORF">CYFUS_007648</name>
</gene>
<keyword evidence="2 8" id="KW-0812">Transmembrane</keyword>
<dbReference type="Proteomes" id="UP000217257">
    <property type="component" value="Chromosome"/>
</dbReference>
<reference evidence="10 11" key="1">
    <citation type="submission" date="2017-06" db="EMBL/GenBank/DDBJ databases">
        <title>Sequencing and comparative analysis of myxobacterial genomes.</title>
        <authorList>
            <person name="Rupp O."/>
            <person name="Goesmann A."/>
            <person name="Sogaard-Andersen L."/>
        </authorList>
    </citation>
    <scope>NUCLEOTIDE SEQUENCE [LARGE SCALE GENOMIC DNA]</scope>
    <source>
        <strain evidence="10 11">DSM 52655</strain>
    </source>
</reference>
<evidence type="ECO:0000256" key="7">
    <source>
        <dbReference type="SAM" id="MobiDB-lite"/>
    </source>
</evidence>
<dbReference type="AlphaFoldDB" id="A0A250JFJ3"/>
<feature type="region of interest" description="Disordered" evidence="7">
    <location>
        <begin position="456"/>
        <end position="481"/>
    </location>
</feature>
<keyword evidence="4 8" id="KW-0472">Membrane</keyword>
<dbReference type="InterPro" id="IPR007782">
    <property type="entry name" value="VKG_COase"/>
</dbReference>
<protein>
    <submittedName>
        <fullName evidence="10">Vitamin K-dependent gamma-carboxylase</fullName>
    </submittedName>
</protein>
<evidence type="ECO:0000256" key="1">
    <source>
        <dbReference type="ARBA" id="ARBA00004127"/>
    </source>
</evidence>
<evidence type="ECO:0000313" key="10">
    <source>
        <dbReference type="EMBL" id="ATB42171.1"/>
    </source>
</evidence>
<organism evidence="10 11">
    <name type="scientific">Cystobacter fuscus</name>
    <dbReference type="NCBI Taxonomy" id="43"/>
    <lineage>
        <taxon>Bacteria</taxon>
        <taxon>Pseudomonadati</taxon>
        <taxon>Myxococcota</taxon>
        <taxon>Myxococcia</taxon>
        <taxon>Myxococcales</taxon>
        <taxon>Cystobacterineae</taxon>
        <taxon>Archangiaceae</taxon>
        <taxon>Cystobacter</taxon>
    </lineage>
</organism>
<dbReference type="InterPro" id="IPR053935">
    <property type="entry name" value="VKGC_lumenal_dom"/>
</dbReference>
<dbReference type="GO" id="GO:0012505">
    <property type="term" value="C:endomembrane system"/>
    <property type="evidence" value="ECO:0007669"/>
    <property type="project" value="UniProtKB-SubCell"/>
</dbReference>
<feature type="transmembrane region" description="Helical" evidence="8">
    <location>
        <begin position="129"/>
        <end position="150"/>
    </location>
</feature>
<dbReference type="PANTHER" id="PTHR12639:SF7">
    <property type="entry name" value="HTTM DOMAIN-CONTAINING PROTEIN"/>
    <property type="match status" value="1"/>
</dbReference>
<evidence type="ECO:0000256" key="2">
    <source>
        <dbReference type="ARBA" id="ARBA00022692"/>
    </source>
</evidence>
<dbReference type="KEGG" id="cfus:CYFUS_007648"/>
<proteinExistence type="predicted"/>
<evidence type="ECO:0000256" key="5">
    <source>
        <dbReference type="ARBA" id="ARBA00023157"/>
    </source>
</evidence>